<evidence type="ECO:0000313" key="8">
    <source>
        <dbReference type="EMBL" id="SOB59218.1"/>
    </source>
</evidence>
<name>A0A2C8FBF3_9BACT</name>
<dbReference type="Gene3D" id="1.20.1630.10">
    <property type="entry name" value="Formate dehydrogenase/DMSO reductase domain"/>
    <property type="match status" value="1"/>
</dbReference>
<comment type="similarity">
    <text evidence="2">Belongs to the NrfD family.</text>
</comment>
<dbReference type="InterPro" id="IPR054823">
    <property type="entry name" value="DsrP-like"/>
</dbReference>
<keyword evidence="6 7" id="KW-0472">Membrane</keyword>
<evidence type="ECO:0000256" key="2">
    <source>
        <dbReference type="ARBA" id="ARBA00008929"/>
    </source>
</evidence>
<feature type="transmembrane region" description="Helical" evidence="7">
    <location>
        <begin position="313"/>
        <end position="335"/>
    </location>
</feature>
<evidence type="ECO:0000256" key="1">
    <source>
        <dbReference type="ARBA" id="ARBA00004651"/>
    </source>
</evidence>
<feature type="transmembrane region" description="Helical" evidence="7">
    <location>
        <begin position="12"/>
        <end position="31"/>
    </location>
</feature>
<dbReference type="Pfam" id="PF03916">
    <property type="entry name" value="NrfD"/>
    <property type="match status" value="1"/>
</dbReference>
<feature type="transmembrane region" description="Helical" evidence="7">
    <location>
        <begin position="84"/>
        <end position="105"/>
    </location>
</feature>
<feature type="transmembrane region" description="Helical" evidence="7">
    <location>
        <begin position="283"/>
        <end position="301"/>
    </location>
</feature>
<organism evidence="8 9">
    <name type="scientific">Pseudodesulfovibrio profundus</name>
    <dbReference type="NCBI Taxonomy" id="57320"/>
    <lineage>
        <taxon>Bacteria</taxon>
        <taxon>Pseudomonadati</taxon>
        <taxon>Thermodesulfobacteriota</taxon>
        <taxon>Desulfovibrionia</taxon>
        <taxon>Desulfovibrionales</taxon>
        <taxon>Desulfovibrionaceae</taxon>
    </lineage>
</organism>
<feature type="transmembrane region" description="Helical" evidence="7">
    <location>
        <begin position="125"/>
        <end position="143"/>
    </location>
</feature>
<sequence length="424" mass="47418">MLELALKGSKRYYGWIAFLLVLIGVGSLAWLDQLMNGLEITGMSRDVSWGFYISQFTYLVGLAASGVMIVLPNYFHGYKPNKHMVIFGEFMAIAACVMCLMFIVVDIGQPTRMLNVIFHATPNSILFWDMIVLNGYLFLNLLVGWTCQQADRQNLPHPKWLKPFIYTSIIWAFSIHTVTAFLYQGLPGRHYWLTAVLAARFLASAFCSGPAILLLVMMVTERFTTFKMPKKALTTLVKIIAYAMCVNMFFFSLEVFTAFYSNMPGHMHPLVYLFAGYHGHTELVTLMWTFIGLAAVSIVLLTTPKLRNNLKLLPYTLVILVIATWIDKGLGLLIGGFNPTPFHTITPYWPTGKELLVSMMVYALGALIVTVLFKIATDVKQEMGHSQELPCGCSTEDNCDCTMDCGCPKGDCTCEEAEKATAEA</sequence>
<keyword evidence="4 7" id="KW-0812">Transmembrane</keyword>
<dbReference type="PANTHER" id="PTHR43044:SF2">
    <property type="entry name" value="POLYSULPHIDE REDUCTASE NRFD"/>
    <property type="match status" value="1"/>
</dbReference>
<keyword evidence="5 7" id="KW-1133">Transmembrane helix</keyword>
<dbReference type="RefSeq" id="WP_097012121.1">
    <property type="nucleotide sequence ID" value="NZ_LT907975.1"/>
</dbReference>
<proteinExistence type="inferred from homology"/>
<dbReference type="InterPro" id="IPR005614">
    <property type="entry name" value="NrfD-like"/>
</dbReference>
<evidence type="ECO:0000256" key="7">
    <source>
        <dbReference type="SAM" id="Phobius"/>
    </source>
</evidence>
<dbReference type="AlphaFoldDB" id="A0A2C8FBF3"/>
<dbReference type="GO" id="GO:0005886">
    <property type="term" value="C:plasma membrane"/>
    <property type="evidence" value="ECO:0007669"/>
    <property type="project" value="UniProtKB-SubCell"/>
</dbReference>
<dbReference type="PANTHER" id="PTHR43044">
    <property type="match status" value="1"/>
</dbReference>
<reference evidence="9" key="1">
    <citation type="submission" date="2017-09" db="EMBL/GenBank/DDBJ databases">
        <authorList>
            <person name="Regsiter A."/>
            <person name="William W."/>
        </authorList>
    </citation>
    <scope>NUCLEOTIDE SEQUENCE [LARGE SCALE GENOMIC DNA]</scope>
    <source>
        <strain evidence="9">500-1</strain>
    </source>
</reference>
<evidence type="ECO:0000256" key="3">
    <source>
        <dbReference type="ARBA" id="ARBA00022475"/>
    </source>
</evidence>
<dbReference type="EMBL" id="LT907975">
    <property type="protein sequence ID" value="SOB59218.1"/>
    <property type="molecule type" value="Genomic_DNA"/>
</dbReference>
<dbReference type="KEGG" id="pprf:DPRO_2312"/>
<dbReference type="NCBIfam" id="NF045798">
    <property type="entry name" value="DsrP"/>
    <property type="match status" value="1"/>
</dbReference>
<evidence type="ECO:0000256" key="5">
    <source>
        <dbReference type="ARBA" id="ARBA00022989"/>
    </source>
</evidence>
<feature type="transmembrane region" description="Helical" evidence="7">
    <location>
        <begin position="239"/>
        <end position="263"/>
    </location>
</feature>
<dbReference type="Proteomes" id="UP000219215">
    <property type="component" value="Chromosome DPRO"/>
</dbReference>
<keyword evidence="9" id="KW-1185">Reference proteome</keyword>
<feature type="transmembrane region" description="Helical" evidence="7">
    <location>
        <begin position="355"/>
        <end position="373"/>
    </location>
</feature>
<dbReference type="OrthoDB" id="9768846at2"/>
<feature type="transmembrane region" description="Helical" evidence="7">
    <location>
        <begin position="164"/>
        <end position="186"/>
    </location>
</feature>
<protein>
    <submittedName>
        <fullName evidence="8">Integral membrane protein</fullName>
    </submittedName>
</protein>
<comment type="subcellular location">
    <subcellularLocation>
        <location evidence="1">Cell membrane</location>
        <topology evidence="1">Multi-pass membrane protein</topology>
    </subcellularLocation>
</comment>
<accession>A0A2C8FBF3</accession>
<evidence type="ECO:0000313" key="9">
    <source>
        <dbReference type="Proteomes" id="UP000219215"/>
    </source>
</evidence>
<evidence type="ECO:0000256" key="4">
    <source>
        <dbReference type="ARBA" id="ARBA00022692"/>
    </source>
</evidence>
<feature type="transmembrane region" description="Helical" evidence="7">
    <location>
        <begin position="51"/>
        <end position="72"/>
    </location>
</feature>
<keyword evidence="3" id="KW-1003">Cell membrane</keyword>
<gene>
    <name evidence="8" type="primary">dsrP</name>
    <name evidence="8" type="ORF">DPRO_2312</name>
</gene>
<feature type="transmembrane region" description="Helical" evidence="7">
    <location>
        <begin position="192"/>
        <end position="218"/>
    </location>
</feature>
<evidence type="ECO:0000256" key="6">
    <source>
        <dbReference type="ARBA" id="ARBA00023136"/>
    </source>
</evidence>